<gene>
    <name evidence="5" type="ORF">QBC42DRAFT_259314</name>
</gene>
<proteinExistence type="predicted"/>
<dbReference type="SMART" id="SM00248">
    <property type="entry name" value="ANK"/>
    <property type="match status" value="8"/>
</dbReference>
<keyword evidence="6" id="KW-1185">Reference proteome</keyword>
<reference evidence="5" key="2">
    <citation type="submission" date="2023-06" db="EMBL/GenBank/DDBJ databases">
        <authorList>
            <consortium name="Lawrence Berkeley National Laboratory"/>
            <person name="Mondo S.J."/>
            <person name="Hensen N."/>
            <person name="Bonometti L."/>
            <person name="Westerberg I."/>
            <person name="Brannstrom I.O."/>
            <person name="Guillou S."/>
            <person name="Cros-Aarteil S."/>
            <person name="Calhoun S."/>
            <person name="Haridas S."/>
            <person name="Kuo A."/>
            <person name="Pangilinan J."/>
            <person name="Riley R."/>
            <person name="Labutti K."/>
            <person name="Andreopoulos B."/>
            <person name="Lipzen A."/>
            <person name="Chen C."/>
            <person name="Yanf M."/>
            <person name="Daum C."/>
            <person name="Ng V."/>
            <person name="Clum A."/>
            <person name="Steindorff A."/>
            <person name="Ohm R."/>
            <person name="Martin F."/>
            <person name="Silar P."/>
            <person name="Natvig D."/>
            <person name="Lalanne C."/>
            <person name="Gautier V."/>
            <person name="Ament-Velasquez S.L."/>
            <person name="Kruys A."/>
            <person name="Hutchinson M.I."/>
            <person name="Powell A.J."/>
            <person name="Barry K."/>
            <person name="Miller A.N."/>
            <person name="Grigoriev I.V."/>
            <person name="Debuchy R."/>
            <person name="Gladieux P."/>
            <person name="Thoren M.H."/>
            <person name="Johannesson H."/>
        </authorList>
    </citation>
    <scope>NUCLEOTIDE SEQUENCE</scope>
    <source>
        <strain evidence="5">PSN324</strain>
    </source>
</reference>
<evidence type="ECO:0000313" key="6">
    <source>
        <dbReference type="Proteomes" id="UP001321749"/>
    </source>
</evidence>
<dbReference type="EMBL" id="MU864932">
    <property type="protein sequence ID" value="KAK4466314.1"/>
    <property type="molecule type" value="Genomic_DNA"/>
</dbReference>
<evidence type="ECO:0000259" key="4">
    <source>
        <dbReference type="PROSITE" id="PS50837"/>
    </source>
</evidence>
<protein>
    <recommendedName>
        <fullName evidence="4">NACHT domain-containing protein</fullName>
    </recommendedName>
</protein>
<sequence>MASSGEPFLNAVLKFEATLTPKQLQEFKQNCTLQHVEQTIRELQMSKSAERKQRNMQKISKFVEGMNQLGQVVEVFLNVHGTVAFIWGPIKFLLVTANTFVNTLDCLLDTYSEIGDILPSLTQYHKLLDKHPNIRVHLENYYCDILEFHRKALDVFARPSWKVAFHSAWKTFRSQFNETLTKLKRHRDLLCDEQITAAIFEVRDVAQSVQSVEDKLGDMSRQLEQLHISVDDMATLQHKQHVEEKRRFVLSKLDAPEYSVDLDMAEKERKGGSYGDWLLAHHTYREWVELTGTDEKRWLYLNGIPGTGKTILASRIVGHLQSICSADNKVKVVFFFFKHAYIAKRTPSALLLSILSQLASQDEVTLDLLYQQLVALDHQKLKSVSALQELASMALASQPSCYIVVDGLDECVAELSGGPEDSQNEVLQWMETACSTTNNQRLRILISGQRNGFLDERLRHHPSIQLEGVDGHTADIKTYAHVRTRDIQQKFKIQEAQRLDIVDRVSSGAKGMFLYAKIVLSNLLSQTSRGLFKRELNEENFPKGLEQAYERVVVRVLENPNQGEREAASRILGHVICSPRPLLWKEIQAFFCIDVDAEMADPEFQLLEAAKYYCGSLIETTQAQGSLLSSENIVDIVHETARGYLLHTSRFSLATLHTQMALFCARYLTSTPFTLNKDETRVAEHCKTGFYAIIDYTAASWWKHWSYLRKMETRDKELNQARQAVIHLCRALKNTTTGVSQSPEIHLDDLVSEDARDWEESFPVEHLISPFRKCIEEMAHTGGFESHDVDDPSDPSLLYGKTSFKCSKPWCGYFLEGFGTADKRDEHIDQHNRPHRCAFDGCHGQQIGFANAAELAAHNGRLHQSNDDKDFFPSLSDKNLDIFHAIRKGDLKMVEEITSLGTTDINEINSKGERPLLLAARAGHYNICQHLLQNGARVNAPNTGFGNTALCAAVTKRDPDIVRLLITSGASVFACSRANLPAKVLAAGGAIRSAFPQDFLLHKRCKRAGCQIYPVDDETLNRMISSDDLAGFRSAMQRSCFDKSEEWNGDYYIVHNPFNHPLNRAISKGANNIAEYALRCGRFDVSNLWRPGWQNFDWSPLAHACYSLNKQMFDRLLPLATSLPCSSWASRSRIIHQAFKVLVAKEYNEGQHNQMKLAMIGRLVETGMVPFSDPDPADGRIPLHHACETAEDAVVIETIIANTINTSLKDRNGVTPFSLANRKGNFIACKVLLDHGAIDLSQTSAEEAIVACTMPSRATLKFPDWLVSRIKHQDSGSNGLLYALHTAAFFLNLEAIKLLLTLSHERANFPMHEIPRQWLKFLGSRDLLFTQPDLGTLATPLFIAMDRICGKQKVFQGVGGVWPQEEKILACRAEFKPIFDAFCQSSSLDLSERSKNMTNAAKMWRLCLIRSCCDDEVVARMANAGLDLPWDLMMSPSGGQRQRGSTEIFFDAFFSTQFSVNISDMVRAFINSGNCKLADIITENFDLAMTLIDGAVIRPYQVDMTQGKSMWCKIENSKDAAALKRLITFGMDKGTMLLGAAQNGMLGLVTMLFRAGLFDQREISIAYKHAQLVQQDRSKESEERRGSSVSNSHGG</sequence>
<dbReference type="Proteomes" id="UP001321749">
    <property type="component" value="Unassembled WGS sequence"/>
</dbReference>
<name>A0AAV9I3R0_9PEZI</name>
<dbReference type="InterPro" id="IPR036770">
    <property type="entry name" value="Ankyrin_rpt-contain_sf"/>
</dbReference>
<dbReference type="InterPro" id="IPR002110">
    <property type="entry name" value="Ankyrin_rpt"/>
</dbReference>
<accession>A0AAV9I3R0</accession>
<dbReference type="PANTHER" id="PTHR10039">
    <property type="entry name" value="AMELOGENIN"/>
    <property type="match status" value="1"/>
</dbReference>
<feature type="compositionally biased region" description="Basic and acidic residues" evidence="3">
    <location>
        <begin position="1576"/>
        <end position="1586"/>
    </location>
</feature>
<dbReference type="Pfam" id="PF12796">
    <property type="entry name" value="Ank_2"/>
    <property type="match status" value="1"/>
</dbReference>
<feature type="repeat" description="ANK" evidence="2">
    <location>
        <begin position="1178"/>
        <end position="1211"/>
    </location>
</feature>
<dbReference type="InterPro" id="IPR056125">
    <property type="entry name" value="DUF7708"/>
</dbReference>
<dbReference type="PROSITE" id="PS50088">
    <property type="entry name" value="ANK_REPEAT"/>
    <property type="match status" value="3"/>
</dbReference>
<dbReference type="Pfam" id="PF24809">
    <property type="entry name" value="DUF7708"/>
    <property type="match status" value="1"/>
</dbReference>
<keyword evidence="1" id="KW-0677">Repeat</keyword>
<dbReference type="PROSITE" id="PS50297">
    <property type="entry name" value="ANK_REP_REGION"/>
    <property type="match status" value="2"/>
</dbReference>
<dbReference type="InterPro" id="IPR007111">
    <property type="entry name" value="NACHT_NTPase"/>
</dbReference>
<comment type="caution">
    <text evidence="5">The sequence shown here is derived from an EMBL/GenBank/DDBJ whole genome shotgun (WGS) entry which is preliminary data.</text>
</comment>
<organism evidence="5 6">
    <name type="scientific">Cladorrhinum samala</name>
    <dbReference type="NCBI Taxonomy" id="585594"/>
    <lineage>
        <taxon>Eukaryota</taxon>
        <taxon>Fungi</taxon>
        <taxon>Dikarya</taxon>
        <taxon>Ascomycota</taxon>
        <taxon>Pezizomycotina</taxon>
        <taxon>Sordariomycetes</taxon>
        <taxon>Sordariomycetidae</taxon>
        <taxon>Sordariales</taxon>
        <taxon>Podosporaceae</taxon>
        <taxon>Cladorrhinum</taxon>
    </lineage>
</organism>
<feature type="region of interest" description="Disordered" evidence="3">
    <location>
        <begin position="1574"/>
        <end position="1595"/>
    </location>
</feature>
<evidence type="ECO:0000256" key="2">
    <source>
        <dbReference type="PROSITE-ProRule" id="PRU00023"/>
    </source>
</evidence>
<dbReference type="Pfam" id="PF24883">
    <property type="entry name" value="NPHP3_N"/>
    <property type="match status" value="1"/>
</dbReference>
<feature type="domain" description="NACHT" evidence="4">
    <location>
        <begin position="297"/>
        <end position="410"/>
    </location>
</feature>
<dbReference type="Gene3D" id="1.25.40.20">
    <property type="entry name" value="Ankyrin repeat-containing domain"/>
    <property type="match status" value="2"/>
</dbReference>
<dbReference type="InterPro" id="IPR027417">
    <property type="entry name" value="P-loop_NTPase"/>
</dbReference>
<evidence type="ECO:0000256" key="3">
    <source>
        <dbReference type="SAM" id="MobiDB-lite"/>
    </source>
</evidence>
<reference evidence="5" key="1">
    <citation type="journal article" date="2023" name="Mol. Phylogenet. Evol.">
        <title>Genome-scale phylogeny and comparative genomics of the fungal order Sordariales.</title>
        <authorList>
            <person name="Hensen N."/>
            <person name="Bonometti L."/>
            <person name="Westerberg I."/>
            <person name="Brannstrom I.O."/>
            <person name="Guillou S."/>
            <person name="Cros-Aarteil S."/>
            <person name="Calhoun S."/>
            <person name="Haridas S."/>
            <person name="Kuo A."/>
            <person name="Mondo S."/>
            <person name="Pangilinan J."/>
            <person name="Riley R."/>
            <person name="LaButti K."/>
            <person name="Andreopoulos B."/>
            <person name="Lipzen A."/>
            <person name="Chen C."/>
            <person name="Yan M."/>
            <person name="Daum C."/>
            <person name="Ng V."/>
            <person name="Clum A."/>
            <person name="Steindorff A."/>
            <person name="Ohm R.A."/>
            <person name="Martin F."/>
            <person name="Silar P."/>
            <person name="Natvig D.O."/>
            <person name="Lalanne C."/>
            <person name="Gautier V."/>
            <person name="Ament-Velasquez S.L."/>
            <person name="Kruys A."/>
            <person name="Hutchinson M.I."/>
            <person name="Powell A.J."/>
            <person name="Barry K."/>
            <person name="Miller A.N."/>
            <person name="Grigoriev I.V."/>
            <person name="Debuchy R."/>
            <person name="Gladieux P."/>
            <person name="Hiltunen Thoren M."/>
            <person name="Johannesson H."/>
        </authorList>
    </citation>
    <scope>NUCLEOTIDE SEQUENCE</scope>
    <source>
        <strain evidence="5">PSN324</strain>
    </source>
</reference>
<dbReference type="PANTHER" id="PTHR10039:SF14">
    <property type="entry name" value="NACHT DOMAIN-CONTAINING PROTEIN"/>
    <property type="match status" value="1"/>
</dbReference>
<keyword evidence="2" id="KW-0040">ANK repeat</keyword>
<evidence type="ECO:0000313" key="5">
    <source>
        <dbReference type="EMBL" id="KAK4466314.1"/>
    </source>
</evidence>
<dbReference type="PROSITE" id="PS50837">
    <property type="entry name" value="NACHT"/>
    <property type="match status" value="1"/>
</dbReference>
<dbReference type="InterPro" id="IPR054471">
    <property type="entry name" value="GPIID_WHD"/>
</dbReference>
<dbReference type="Pfam" id="PF22939">
    <property type="entry name" value="WHD_GPIID"/>
    <property type="match status" value="1"/>
</dbReference>
<dbReference type="SUPFAM" id="SSF52540">
    <property type="entry name" value="P-loop containing nucleoside triphosphate hydrolases"/>
    <property type="match status" value="1"/>
</dbReference>
<dbReference type="Gene3D" id="3.40.50.300">
    <property type="entry name" value="P-loop containing nucleotide triphosphate hydrolases"/>
    <property type="match status" value="1"/>
</dbReference>
<dbReference type="SUPFAM" id="SSF48403">
    <property type="entry name" value="Ankyrin repeat"/>
    <property type="match status" value="2"/>
</dbReference>
<evidence type="ECO:0000256" key="1">
    <source>
        <dbReference type="ARBA" id="ARBA00022737"/>
    </source>
</evidence>
<dbReference type="InterPro" id="IPR056884">
    <property type="entry name" value="NPHP3-like_N"/>
</dbReference>
<feature type="repeat" description="ANK" evidence="2">
    <location>
        <begin position="945"/>
        <end position="977"/>
    </location>
</feature>
<feature type="repeat" description="ANK" evidence="2">
    <location>
        <begin position="911"/>
        <end position="943"/>
    </location>
</feature>